<evidence type="ECO:0000313" key="2">
    <source>
        <dbReference type="EMBL" id="USY17118.1"/>
    </source>
</evidence>
<gene>
    <name evidence="2" type="ORF">NE857_17290</name>
</gene>
<dbReference type="EMBL" id="CP099837">
    <property type="protein sequence ID" value="USY17118.1"/>
    <property type="molecule type" value="Genomic_DNA"/>
</dbReference>
<name>A0ABY5D0U5_9ACTN</name>
<feature type="compositionally biased region" description="Low complexity" evidence="1">
    <location>
        <begin position="412"/>
        <end position="435"/>
    </location>
</feature>
<evidence type="ECO:0000256" key="1">
    <source>
        <dbReference type="SAM" id="MobiDB-lite"/>
    </source>
</evidence>
<organism evidence="2 3">
    <name type="scientific">Nocardiopsis exhalans</name>
    <dbReference type="NCBI Taxonomy" id="163604"/>
    <lineage>
        <taxon>Bacteria</taxon>
        <taxon>Bacillati</taxon>
        <taxon>Actinomycetota</taxon>
        <taxon>Actinomycetes</taxon>
        <taxon>Streptosporangiales</taxon>
        <taxon>Nocardiopsidaceae</taxon>
        <taxon>Nocardiopsis</taxon>
    </lineage>
</organism>
<reference evidence="2" key="1">
    <citation type="submission" date="2022-06" db="EMBL/GenBank/DDBJ databases">
        <authorList>
            <person name="Ping M."/>
        </authorList>
    </citation>
    <scope>NUCLEOTIDE SEQUENCE</scope>
    <source>
        <strain evidence="2">JCM11759T</strain>
    </source>
</reference>
<protein>
    <submittedName>
        <fullName evidence="2">Uncharacterized protein</fullName>
    </submittedName>
</protein>
<feature type="region of interest" description="Disordered" evidence="1">
    <location>
        <begin position="350"/>
        <end position="571"/>
    </location>
</feature>
<accession>A0ABY5D0U5</accession>
<dbReference type="RefSeq" id="WP_254416705.1">
    <property type="nucleotide sequence ID" value="NZ_BAAAJB010000051.1"/>
</dbReference>
<sequence>MVDEFRAAFQELIDASVATDPQQFPPAVHKVYLLASQIPASERELALEALTPLLSGDHAAPGIIADLSVVAGALVEMGTDPGPAGVEILHRLRTMGKGAIVFVRAWERTGGGTPPDPDAVTADAEARVAADLGPDAPAATMCWWTIRRHGLAARTMLSESSVRAHIRRDPSLHAELVAIANQLSDLLAEFDEVRALLRMAEATSALVMDRASTRAFRVLFDGIGDNFQLHTLLADALIGPSGQGLSGEAPDPRWTASFRDGPVDPTAQTVWGWWNMVAHDGSWVWNEGVPAEIPTVDGEHVLVLDEQPYPRSWNAGRRHMHVRGWLEVESELSREEADLWWKRVAPAEPAIPDPEDHTPLPEPVVLQTPGPAPDAQRVRGFLTEAKAQAAQHPQSGSEAADPAPAAAPDPFSPDAVSSATAGSAQASAEDQAPLQTPQPPLEPPAAEQTPEPEKTEDAQLQPEPDIAVPAPVTTGPEFTFEDRARPQNPFEAADDTGGQPVDGLTAQIPVVADTEPDPDTEEAEEPEEAEGPAHEAAPQTAPATNPNTTSTGLPRMPRGVSQSSAWGPTWR</sequence>
<feature type="compositionally biased region" description="Low complexity" evidence="1">
    <location>
        <begin position="534"/>
        <end position="549"/>
    </location>
</feature>
<dbReference type="Proteomes" id="UP001055940">
    <property type="component" value="Chromosome"/>
</dbReference>
<feature type="compositionally biased region" description="Polar residues" evidence="1">
    <location>
        <begin position="560"/>
        <end position="571"/>
    </location>
</feature>
<feature type="compositionally biased region" description="Acidic residues" evidence="1">
    <location>
        <begin position="514"/>
        <end position="530"/>
    </location>
</feature>
<evidence type="ECO:0000313" key="3">
    <source>
        <dbReference type="Proteomes" id="UP001055940"/>
    </source>
</evidence>
<keyword evidence="3" id="KW-1185">Reference proteome</keyword>
<proteinExistence type="predicted"/>